<dbReference type="RefSeq" id="WP_157004119.1">
    <property type="nucleotide sequence ID" value="NZ_CP066075.1"/>
</dbReference>
<keyword evidence="2" id="KW-1185">Reference proteome</keyword>
<sequence length="131" mass="14604">MQNSFSISPLPLIRAPRRYFVCSPQNAGPDLHDLIANPVTLKQHFLADWVAGKTGMKSLVGGLTPEVRTVMDPFDFARIEKCLVRNLLAGHPIDYATHWKVSHFAVERAGDPTKPLVSTGELDLRRKSLSR</sequence>
<proteinExistence type="predicted"/>
<accession>A0A7T4N314</accession>
<dbReference type="KEGG" id="pgis:I6I06_02170"/>
<protein>
    <submittedName>
        <fullName evidence="1">Uncharacterized protein</fullName>
    </submittedName>
</protein>
<evidence type="ECO:0000313" key="1">
    <source>
        <dbReference type="EMBL" id="QQC64326.1"/>
    </source>
</evidence>
<organism evidence="1 2">
    <name type="scientific">Paraburkholderia ginsengisoli</name>
    <dbReference type="NCBI Taxonomy" id="311231"/>
    <lineage>
        <taxon>Bacteria</taxon>
        <taxon>Pseudomonadati</taxon>
        <taxon>Pseudomonadota</taxon>
        <taxon>Betaproteobacteria</taxon>
        <taxon>Burkholderiales</taxon>
        <taxon>Burkholderiaceae</taxon>
        <taxon>Paraburkholderia</taxon>
    </lineage>
</organism>
<evidence type="ECO:0000313" key="2">
    <source>
        <dbReference type="Proteomes" id="UP000595610"/>
    </source>
</evidence>
<gene>
    <name evidence="1" type="ORF">I6I06_02170</name>
</gene>
<name>A0A7T4N314_9BURK</name>
<reference evidence="1 2" key="1">
    <citation type="submission" date="2020-12" db="EMBL/GenBank/DDBJ databases">
        <title>FDA dAtabase for Regulatory Grade micrObial Sequences (FDA-ARGOS): Supporting development and validation of Infectious Disease Dx tests.</title>
        <authorList>
            <person name="Nelson B."/>
            <person name="Plummer A."/>
            <person name="Tallon L."/>
            <person name="Sadzewicz L."/>
            <person name="Zhao X."/>
            <person name="Boylan J."/>
            <person name="Ott S."/>
            <person name="Bowen H."/>
            <person name="Vavikolanu K."/>
            <person name="Mehta A."/>
            <person name="Aluvathingal J."/>
            <person name="Nadendla S."/>
            <person name="Myers T."/>
            <person name="Yan Y."/>
            <person name="Sichtig H."/>
        </authorList>
    </citation>
    <scope>NUCLEOTIDE SEQUENCE [LARGE SCALE GENOMIC DNA]</scope>
    <source>
        <strain evidence="1 2">FDAARGOS_1049</strain>
    </source>
</reference>
<dbReference type="EMBL" id="CP066075">
    <property type="protein sequence ID" value="QQC64326.1"/>
    <property type="molecule type" value="Genomic_DNA"/>
</dbReference>
<dbReference type="AlphaFoldDB" id="A0A7T4N314"/>
<dbReference type="Proteomes" id="UP000595610">
    <property type="component" value="Chromosome 1"/>
</dbReference>